<feature type="region of interest" description="Disordered" evidence="1">
    <location>
        <begin position="276"/>
        <end position="296"/>
    </location>
</feature>
<feature type="compositionally biased region" description="Basic residues" evidence="1">
    <location>
        <begin position="2014"/>
        <end position="2028"/>
    </location>
</feature>
<evidence type="ECO:0008006" key="4">
    <source>
        <dbReference type="Google" id="ProtNLM"/>
    </source>
</evidence>
<feature type="compositionally biased region" description="Basic and acidic residues" evidence="1">
    <location>
        <begin position="1524"/>
        <end position="1563"/>
    </location>
</feature>
<feature type="compositionally biased region" description="Low complexity" evidence="1">
    <location>
        <begin position="1224"/>
        <end position="1237"/>
    </location>
</feature>
<feature type="compositionally biased region" description="Basic residues" evidence="1">
    <location>
        <begin position="2042"/>
        <end position="2051"/>
    </location>
</feature>
<feature type="region of interest" description="Disordered" evidence="1">
    <location>
        <begin position="1032"/>
        <end position="1099"/>
    </location>
</feature>
<feature type="compositionally biased region" description="Acidic residues" evidence="1">
    <location>
        <begin position="1054"/>
        <end position="1065"/>
    </location>
</feature>
<dbReference type="Proteomes" id="UP001516400">
    <property type="component" value="Unassembled WGS sequence"/>
</dbReference>
<organism evidence="2 3">
    <name type="scientific">Cryptolaemus montrouzieri</name>
    <dbReference type="NCBI Taxonomy" id="559131"/>
    <lineage>
        <taxon>Eukaryota</taxon>
        <taxon>Metazoa</taxon>
        <taxon>Ecdysozoa</taxon>
        <taxon>Arthropoda</taxon>
        <taxon>Hexapoda</taxon>
        <taxon>Insecta</taxon>
        <taxon>Pterygota</taxon>
        <taxon>Neoptera</taxon>
        <taxon>Endopterygota</taxon>
        <taxon>Coleoptera</taxon>
        <taxon>Polyphaga</taxon>
        <taxon>Cucujiformia</taxon>
        <taxon>Coccinelloidea</taxon>
        <taxon>Coccinellidae</taxon>
        <taxon>Scymninae</taxon>
        <taxon>Scymnini</taxon>
        <taxon>Cryptolaemus</taxon>
    </lineage>
</organism>
<feature type="region of interest" description="Disordered" evidence="1">
    <location>
        <begin position="174"/>
        <end position="200"/>
    </location>
</feature>
<feature type="region of interest" description="Disordered" evidence="1">
    <location>
        <begin position="1457"/>
        <end position="1787"/>
    </location>
</feature>
<feature type="compositionally biased region" description="Basic and acidic residues" evidence="1">
    <location>
        <begin position="1851"/>
        <end position="1880"/>
    </location>
</feature>
<feature type="compositionally biased region" description="Acidic residues" evidence="1">
    <location>
        <begin position="1491"/>
        <end position="1500"/>
    </location>
</feature>
<feature type="compositionally biased region" description="Basic and acidic residues" evidence="1">
    <location>
        <begin position="1192"/>
        <end position="1210"/>
    </location>
</feature>
<feature type="compositionally biased region" description="Low complexity" evidence="1">
    <location>
        <begin position="1429"/>
        <end position="1440"/>
    </location>
</feature>
<keyword evidence="3" id="KW-1185">Reference proteome</keyword>
<feature type="region of interest" description="Disordered" evidence="1">
    <location>
        <begin position="1192"/>
        <end position="1308"/>
    </location>
</feature>
<accession>A0ABD2MGW0</accession>
<dbReference type="EMBL" id="JABFTP020000001">
    <property type="protein sequence ID" value="KAL3265614.1"/>
    <property type="molecule type" value="Genomic_DNA"/>
</dbReference>
<feature type="region of interest" description="Disordered" evidence="1">
    <location>
        <begin position="741"/>
        <end position="762"/>
    </location>
</feature>
<feature type="compositionally biased region" description="Polar residues" evidence="1">
    <location>
        <begin position="1605"/>
        <end position="1616"/>
    </location>
</feature>
<proteinExistence type="predicted"/>
<comment type="caution">
    <text evidence="2">The sequence shown here is derived from an EMBL/GenBank/DDBJ whole genome shotgun (WGS) entry which is preliminary data.</text>
</comment>
<feature type="region of interest" description="Disordered" evidence="1">
    <location>
        <begin position="1946"/>
        <end position="2051"/>
    </location>
</feature>
<feature type="compositionally biased region" description="Polar residues" evidence="1">
    <location>
        <begin position="8"/>
        <end position="25"/>
    </location>
</feature>
<feature type="compositionally biased region" description="Basic and acidic residues" evidence="1">
    <location>
        <begin position="1082"/>
        <end position="1099"/>
    </location>
</feature>
<feature type="compositionally biased region" description="Low complexity" evidence="1">
    <location>
        <begin position="31"/>
        <end position="52"/>
    </location>
</feature>
<evidence type="ECO:0000256" key="1">
    <source>
        <dbReference type="SAM" id="MobiDB-lite"/>
    </source>
</evidence>
<feature type="compositionally biased region" description="Polar residues" evidence="1">
    <location>
        <begin position="1296"/>
        <end position="1306"/>
    </location>
</feature>
<feature type="compositionally biased region" description="Basic and acidic residues" evidence="1">
    <location>
        <begin position="352"/>
        <end position="369"/>
    </location>
</feature>
<reference evidence="2 3" key="1">
    <citation type="journal article" date="2021" name="BMC Biol.">
        <title>Horizontally acquired antibacterial genes associated with adaptive radiation of ladybird beetles.</title>
        <authorList>
            <person name="Li H.S."/>
            <person name="Tang X.F."/>
            <person name="Huang Y.H."/>
            <person name="Xu Z.Y."/>
            <person name="Chen M.L."/>
            <person name="Du X.Y."/>
            <person name="Qiu B.Y."/>
            <person name="Chen P.T."/>
            <person name="Zhang W."/>
            <person name="Slipinski A."/>
            <person name="Escalona H.E."/>
            <person name="Waterhouse R.M."/>
            <person name="Zwick A."/>
            <person name="Pang H."/>
        </authorList>
    </citation>
    <scope>NUCLEOTIDE SEQUENCE [LARGE SCALE GENOMIC DNA]</scope>
    <source>
        <strain evidence="2">SYSU2018</strain>
    </source>
</reference>
<feature type="compositionally biased region" description="Polar residues" evidence="1">
    <location>
        <begin position="1655"/>
        <end position="1677"/>
    </location>
</feature>
<evidence type="ECO:0000313" key="2">
    <source>
        <dbReference type="EMBL" id="KAL3265614.1"/>
    </source>
</evidence>
<feature type="compositionally biased region" description="Basic and acidic residues" evidence="1">
    <location>
        <begin position="387"/>
        <end position="396"/>
    </location>
</feature>
<feature type="compositionally biased region" description="Basic and acidic residues" evidence="1">
    <location>
        <begin position="174"/>
        <end position="188"/>
    </location>
</feature>
<feature type="compositionally biased region" description="Basic and acidic residues" evidence="1">
    <location>
        <begin position="1963"/>
        <end position="1975"/>
    </location>
</feature>
<sequence>MDGEEVGIQSTLTSTMGSVLLSQNNDKNDANDSTPTSSTDASSNYSALSLNATDDPISSTSSDLTEKNKIRGGVLEMKNKNMEVSKSLIGTDGDVDLLDMNITNVSTEPINEDVEDIVQDLENLLGESEPVNDFPSRKKELQNKSEDMVVEFNNDINVKSNSTVMLLDSEFEKSASTKGEKDHLHLNETDTSSEHMAVPKSEEKHVEICKDLNTEVGAEQKFILPKTGAVQDSEEKYTLVCDTGKISSQSECILKEVLCSQVENVVISEKKENSPVESESQEIQTEIEKNSPEVEIQSEVAENCNKTIEVVEESSEANKSGNSMPQLDFEDIEVNSKAELISELSDLKRKESSEVCDEKIVEEDSKESVSVDATAETSKLPSISDKVTLEASEKSTQENPDSNRLVNLEVEEVIESSVLSVENVENTEIVPVGIEEVIKDPIAVIDELLENIETVDTPKTADFIEELIESVVPESIVKSIEPVESSKIACGENSEEINEIAVQELQQVVIDNEEEEATTEEKIPSDENATIFSEETTKPDFQEETECGVEEIKTDPGKLKEPIMEKEEMKELLVDEDNIEKGQLITDESVAVEETKVVNEKTETVINESEHIDEDLPDVVETGPVAHSVQDGETEDGLQEELVPMLDEKTLEKTELGFDEVSKPATEQDLCSVDKKEDICVDKKTDSAVDGEIEFVKQEPEPNVNVKLVATEEELKTDVEKDAKLIADVESDLPAVEEVVDKGTSLPEETESIINEEAKSPSEEVIEAVTEAKTVSSVQETVSVIEVISDSVAGKESEPDTVSDYVEEVPEPVVEENSESFEEPAVVDDTNEVTIEEICEPIEEQKQQPVVEDVQEPVVEDVHEPLVEDDVQESLVEDVQEPLVEDIQEPLTQDVQEPLVEDVQESLVEDVQEPLVEDVQETLVENVQETIVENVEETLVEDVEEPLVEDVQEPLVGDVQEPLMEDVQEPLVEDVQEPLVEDVQEPLVEDVQESVVEDVQEPVVEDVQEPAMEDVQEPVVEDVQEPVVEDAQEPVVEDVQEPVVENVQEPGDKAEEDQEQTDDQDQIVAQEGKCAEIEQGEEISKPKLEETQKVEPMHEEEIVLSTDMKQEEISENSVEVIQNDVKYDTMKQKVDLEEASEVVEKTREDVENLKEEVAASSPSSKEELIPVVEEMIIKKTIVYEHDCAAHKDKDVDCENKNLEDETKEPDSSIEVGVVEHPEDSPSSVEYIESSSSQERLDKDDSNSSLGEMMAIVQKRSLSQLAEANEDPVRSGEGIPDGKSAKKVLEEEKLPSLATSDQATSQKQVEEAVDSITMNNSIQDQTTAAVQSILDNMLAEESNVEIVSDKEEPPVVHSSYSSYELQKAVQQIQDISHIDDVDEEVSYIANTEKSKEPDVKLVQVLEAESTEKDSIEFIAENVVEQKESESSISEQETVESSGIEEIKDVVEDIVTVSEAVEVSDDEESKENQIMPSIKKIQEIPIVEPSLDLSEESSEESSGEDKASNKVTSTVPSFVPSEEDKDTAKQTKKLENTPKKIIPRETRHSSRISERSKEKPSKEDINEPLSINIEEAEKEKNFSPKITIKPIKEDEEDRDEHKGSLKITITKQSDNTHSILKICSPEAENRHKQPENDDQNVVPKLVIKTSDVEQHSPKMSTRSSKQCSSTNANTRSGSPRITIKPILKPEGKETPTSPLKITIKPLGKPEEFSKQQQQKHSPKLSKKMDEDHYGTRSKVLKSSENSDVHSPKVTIKPVVKPIEEEQHPTTPKITIKPIEKPDEGKMSPKITIKPIVRQIEADTEIDDDVKKRIVLKINKGNIPPKDTDKMQKKREHEDDKSEKLAKIKLKFSKGGDAHIVHEASEDRYSPTKRGQDFESEKSKRLRGNPGNDSDEDVKIIEDRQSPIIISEDSRSQDSVILVEEPKKPIVDNSIVEPKVTPIAPIVPVVTGPRKRGRPRKVPLVAREDYGNVQREEASLTPPVGVPGEQAGSETESSGRPKRSCRGQSVRDTLGIKPRKPKTPAKPRGGKRGGGVRNVSMKPEKKSKSKKKYK</sequence>
<feature type="region of interest" description="Disordered" evidence="1">
    <location>
        <begin position="1"/>
        <end position="66"/>
    </location>
</feature>
<feature type="compositionally biased region" description="Basic and acidic residues" evidence="1">
    <location>
        <begin position="1775"/>
        <end position="1784"/>
    </location>
</feature>
<gene>
    <name evidence="2" type="ORF">HHI36_009818</name>
</gene>
<feature type="region of interest" description="Disordered" evidence="1">
    <location>
        <begin position="1423"/>
        <end position="1445"/>
    </location>
</feature>
<feature type="compositionally biased region" description="Basic and acidic residues" evidence="1">
    <location>
        <begin position="1282"/>
        <end position="1293"/>
    </location>
</feature>
<name>A0ABD2MGW0_9CUCU</name>
<evidence type="ECO:0000313" key="3">
    <source>
        <dbReference type="Proteomes" id="UP001516400"/>
    </source>
</evidence>
<protein>
    <recommendedName>
        <fullName evidence="4">PHD finger protein 10</fullName>
    </recommendedName>
</protein>
<feature type="region of interest" description="Disordered" evidence="1">
    <location>
        <begin position="1817"/>
        <end position="1915"/>
    </location>
</feature>
<feature type="compositionally biased region" description="Basic and acidic residues" evidence="1">
    <location>
        <begin position="1823"/>
        <end position="1843"/>
    </location>
</feature>
<feature type="region of interest" description="Disordered" evidence="1">
    <location>
        <begin position="352"/>
        <end position="400"/>
    </location>
</feature>